<organism evidence="2 3">
    <name type="scientific">Demequina litorisediminis</name>
    <dbReference type="NCBI Taxonomy" id="1849022"/>
    <lineage>
        <taxon>Bacteria</taxon>
        <taxon>Bacillati</taxon>
        <taxon>Actinomycetota</taxon>
        <taxon>Actinomycetes</taxon>
        <taxon>Micrococcales</taxon>
        <taxon>Demequinaceae</taxon>
        <taxon>Demequina</taxon>
    </lineage>
</organism>
<sequence length="154" mass="17001">MKRTFVENLAAILEYVSVEAIEEFDASGMQRWIRVSLMARKTGTVPREPVLVGPRDPARGLVRVRYEFAGARPSERFTVAGREVEPVHAKDRALVHFDTVSYTERIVWLPEGRDLAVTLDGAERDHQGSVVHVEAAPEAGGGIGREGEREGHAA</sequence>
<keyword evidence="3" id="KW-1185">Reference proteome</keyword>
<dbReference type="Proteomes" id="UP001157125">
    <property type="component" value="Unassembled WGS sequence"/>
</dbReference>
<protein>
    <submittedName>
        <fullName evidence="2">Uncharacterized protein</fullName>
    </submittedName>
</protein>
<evidence type="ECO:0000313" key="3">
    <source>
        <dbReference type="Proteomes" id="UP001157125"/>
    </source>
</evidence>
<gene>
    <name evidence="2" type="ORF">GCM10025876_25700</name>
</gene>
<accession>A0ABQ6IG11</accession>
<evidence type="ECO:0000256" key="1">
    <source>
        <dbReference type="SAM" id="MobiDB-lite"/>
    </source>
</evidence>
<reference evidence="3" key="1">
    <citation type="journal article" date="2019" name="Int. J. Syst. Evol. Microbiol.">
        <title>The Global Catalogue of Microorganisms (GCM) 10K type strain sequencing project: providing services to taxonomists for standard genome sequencing and annotation.</title>
        <authorList>
            <consortium name="The Broad Institute Genomics Platform"/>
            <consortium name="The Broad Institute Genome Sequencing Center for Infectious Disease"/>
            <person name="Wu L."/>
            <person name="Ma J."/>
        </authorList>
    </citation>
    <scope>NUCLEOTIDE SEQUENCE [LARGE SCALE GENOMIC DNA]</scope>
    <source>
        <strain evidence="3">NBRC 112299</strain>
    </source>
</reference>
<feature type="compositionally biased region" description="Basic and acidic residues" evidence="1">
    <location>
        <begin position="145"/>
        <end position="154"/>
    </location>
</feature>
<name>A0ABQ6IG11_9MICO</name>
<comment type="caution">
    <text evidence="2">The sequence shown here is derived from an EMBL/GenBank/DDBJ whole genome shotgun (WGS) entry which is preliminary data.</text>
</comment>
<feature type="region of interest" description="Disordered" evidence="1">
    <location>
        <begin position="135"/>
        <end position="154"/>
    </location>
</feature>
<dbReference type="EMBL" id="BSUN01000001">
    <property type="protein sequence ID" value="GMA36366.1"/>
    <property type="molecule type" value="Genomic_DNA"/>
</dbReference>
<proteinExistence type="predicted"/>
<evidence type="ECO:0000313" key="2">
    <source>
        <dbReference type="EMBL" id="GMA36366.1"/>
    </source>
</evidence>